<evidence type="ECO:0000313" key="2">
    <source>
        <dbReference type="Proteomes" id="UP000655751"/>
    </source>
</evidence>
<gene>
    <name evidence="1" type="ORF">IT779_16270</name>
</gene>
<dbReference type="Proteomes" id="UP000655751">
    <property type="component" value="Unassembled WGS sequence"/>
</dbReference>
<accession>A0A931N3K7</accession>
<reference evidence="1" key="1">
    <citation type="submission" date="2020-11" db="EMBL/GenBank/DDBJ databases">
        <title>Nocardia NEAU-351.nov., a novel actinomycete isolated from the cow dung.</title>
        <authorList>
            <person name="Zhang X."/>
        </authorList>
    </citation>
    <scope>NUCLEOTIDE SEQUENCE</scope>
    <source>
        <strain evidence="1">NEAU-351</strain>
    </source>
</reference>
<evidence type="ECO:0000313" key="1">
    <source>
        <dbReference type="EMBL" id="MBH0777832.1"/>
    </source>
</evidence>
<name>A0A931N3K7_9NOCA</name>
<dbReference type="AlphaFoldDB" id="A0A931N3K7"/>
<proteinExistence type="predicted"/>
<protein>
    <submittedName>
        <fullName evidence="1">Uncharacterized protein</fullName>
    </submittedName>
</protein>
<organism evidence="1 2">
    <name type="scientific">Nocardia bovistercoris</name>
    <dbReference type="NCBI Taxonomy" id="2785916"/>
    <lineage>
        <taxon>Bacteria</taxon>
        <taxon>Bacillati</taxon>
        <taxon>Actinomycetota</taxon>
        <taxon>Actinomycetes</taxon>
        <taxon>Mycobacteriales</taxon>
        <taxon>Nocardiaceae</taxon>
        <taxon>Nocardia</taxon>
    </lineage>
</organism>
<dbReference type="EMBL" id="JADMLG010000006">
    <property type="protein sequence ID" value="MBH0777832.1"/>
    <property type="molecule type" value="Genomic_DNA"/>
</dbReference>
<comment type="caution">
    <text evidence="1">The sequence shown here is derived from an EMBL/GenBank/DDBJ whole genome shotgun (WGS) entry which is preliminary data.</text>
</comment>
<dbReference type="RefSeq" id="WP_196150158.1">
    <property type="nucleotide sequence ID" value="NZ_JADMLG010000006.1"/>
</dbReference>
<sequence>MQTSHDSRDLWSARHRDCHADPTDLDLDLARFLCSTHAGHGPECRQYLAAAAYCYGSTART</sequence>
<keyword evidence="2" id="KW-1185">Reference proteome</keyword>